<evidence type="ECO:0000313" key="3">
    <source>
        <dbReference type="Proteomes" id="UP001642409"/>
    </source>
</evidence>
<evidence type="ECO:0000313" key="1">
    <source>
        <dbReference type="EMBL" id="CAI9968336.1"/>
    </source>
</evidence>
<name>A0AA86UXC5_9EUKA</name>
<gene>
    <name evidence="2" type="ORF">HINF_LOCUS39364</name>
    <name evidence="1" type="ORF">HINF_LOCUS55981</name>
</gene>
<dbReference type="EMBL" id="CATOUU010001035">
    <property type="protein sequence ID" value="CAI9968336.1"/>
    <property type="molecule type" value="Genomic_DNA"/>
</dbReference>
<keyword evidence="3" id="KW-1185">Reference proteome</keyword>
<reference evidence="1" key="1">
    <citation type="submission" date="2023-06" db="EMBL/GenBank/DDBJ databases">
        <authorList>
            <person name="Kurt Z."/>
        </authorList>
    </citation>
    <scope>NUCLEOTIDE SEQUENCE</scope>
</reference>
<sequence length="340" mass="38601">MNNQLLSRWLESLQILDDSIDLFQAFISGQLAEELLFHFTGKRVNLNAKSSVDSQKQNWERILLAHQIQLRYSATQDFVNKFLNHIFDEYVFKPIALSESLILDFVQRVLSSAGLKRVSTKISDLQLDIVNQPFIEVFSCLLTKTNIKYHYHTTETIIDNYQKALPVLLNNQITVLLTAEEFQTVHPHFLAFQTYVWMAEASQRINPTQKVAGFQAQEAANVYEDVVFSYGICDELARIVVDTDKISITKYEKELIEEGTRFNQVPDTVSIAAGGTVGYFNPVNVKLDEIDLVALEGQQLVFSSKKYCFDQIPGSGKFKIMLNSAQEALEAGKVIQSVLQ</sequence>
<dbReference type="Proteomes" id="UP001642409">
    <property type="component" value="Unassembled WGS sequence"/>
</dbReference>
<protein>
    <submittedName>
        <fullName evidence="2">Hypothetical_protein</fullName>
    </submittedName>
</protein>
<accession>A0AA86UXC5</accession>
<organism evidence="1">
    <name type="scientific">Hexamita inflata</name>
    <dbReference type="NCBI Taxonomy" id="28002"/>
    <lineage>
        <taxon>Eukaryota</taxon>
        <taxon>Metamonada</taxon>
        <taxon>Diplomonadida</taxon>
        <taxon>Hexamitidae</taxon>
        <taxon>Hexamitinae</taxon>
        <taxon>Hexamita</taxon>
    </lineage>
</organism>
<proteinExistence type="predicted"/>
<evidence type="ECO:0000313" key="2">
    <source>
        <dbReference type="EMBL" id="CAL6041963.1"/>
    </source>
</evidence>
<reference evidence="2 3" key="2">
    <citation type="submission" date="2024-07" db="EMBL/GenBank/DDBJ databases">
        <authorList>
            <person name="Akdeniz Z."/>
        </authorList>
    </citation>
    <scope>NUCLEOTIDE SEQUENCE [LARGE SCALE GENOMIC DNA]</scope>
</reference>
<comment type="caution">
    <text evidence="1">The sequence shown here is derived from an EMBL/GenBank/DDBJ whole genome shotgun (WGS) entry which is preliminary data.</text>
</comment>
<dbReference type="EMBL" id="CAXDID020000152">
    <property type="protein sequence ID" value="CAL6041963.1"/>
    <property type="molecule type" value="Genomic_DNA"/>
</dbReference>
<dbReference type="AlphaFoldDB" id="A0AA86UXC5"/>